<dbReference type="OrthoDB" id="9805604at2"/>
<dbReference type="Proteomes" id="UP000054869">
    <property type="component" value="Unassembled WGS sequence"/>
</dbReference>
<protein>
    <recommendedName>
        <fullName evidence="6 12">3-deoxy-D-manno-octulosonate 8-phosphate phosphatase KdsC</fullName>
        <ecNumber evidence="5 12">3.1.3.45</ecNumber>
    </recommendedName>
    <alternativeName>
        <fullName evidence="11 12">KDO 8-P phosphatase</fullName>
    </alternativeName>
</protein>
<dbReference type="EC" id="3.1.3.45" evidence="5 12"/>
<dbReference type="EMBL" id="LNYI01000003">
    <property type="protein sequence ID" value="KTD25698.1"/>
    <property type="molecule type" value="Genomic_DNA"/>
</dbReference>
<comment type="cofactor">
    <cofactor evidence="2 12 13">
        <name>Mg(2+)</name>
        <dbReference type="ChEBI" id="CHEBI:18420"/>
    </cofactor>
</comment>
<evidence type="ECO:0000256" key="9">
    <source>
        <dbReference type="ARBA" id="ARBA00022842"/>
    </source>
</evidence>
<dbReference type="RefSeq" id="WP_028374438.1">
    <property type="nucleotide sequence ID" value="NZ_CAAAJD010000011.1"/>
</dbReference>
<keyword evidence="8 12" id="KW-0378">Hydrolase</keyword>
<dbReference type="GO" id="GO:0046872">
    <property type="term" value="F:metal ion binding"/>
    <property type="evidence" value="ECO:0007669"/>
    <property type="project" value="UniProtKB-UniRule"/>
</dbReference>
<feature type="binding site" evidence="13">
    <location>
        <position position="17"/>
    </location>
    <ligand>
        <name>Mg(2+)</name>
        <dbReference type="ChEBI" id="CHEBI:18420"/>
    </ligand>
</feature>
<dbReference type="InterPro" id="IPR023214">
    <property type="entry name" value="HAD_sf"/>
</dbReference>
<evidence type="ECO:0000256" key="6">
    <source>
        <dbReference type="ARBA" id="ARBA00020092"/>
    </source>
</evidence>
<evidence type="ECO:0000256" key="11">
    <source>
        <dbReference type="ARBA" id="ARBA00031051"/>
    </source>
</evidence>
<evidence type="ECO:0000256" key="12">
    <source>
        <dbReference type="PIRNR" id="PIRNR006118"/>
    </source>
</evidence>
<evidence type="ECO:0000256" key="7">
    <source>
        <dbReference type="ARBA" id="ARBA00022723"/>
    </source>
</evidence>
<evidence type="ECO:0000256" key="5">
    <source>
        <dbReference type="ARBA" id="ARBA00013066"/>
    </source>
</evidence>
<reference evidence="14 15" key="1">
    <citation type="submission" date="2015-11" db="EMBL/GenBank/DDBJ databases">
        <title>Genomic analysis of 38 Legionella species identifies large and diverse effector repertoires.</title>
        <authorList>
            <person name="Burstein D."/>
            <person name="Amaro F."/>
            <person name="Zusman T."/>
            <person name="Lifshitz Z."/>
            <person name="Cohen O."/>
            <person name="Gilbert J.A."/>
            <person name="Pupko T."/>
            <person name="Shuman H.A."/>
            <person name="Segal G."/>
        </authorList>
    </citation>
    <scope>NUCLEOTIDE SEQUENCE [LARGE SCALE GENOMIC DNA]</scope>
    <source>
        <strain evidence="14 15">ATCC 49751</strain>
    </source>
</reference>
<dbReference type="PATRIC" id="fig|45067.4.peg.91"/>
<dbReference type="PIRSF" id="PIRSF006118">
    <property type="entry name" value="KDO8-P_Ptase"/>
    <property type="match status" value="1"/>
</dbReference>
<dbReference type="GO" id="GO:0009103">
    <property type="term" value="P:lipopolysaccharide biosynthetic process"/>
    <property type="evidence" value="ECO:0007669"/>
    <property type="project" value="UniProtKB-UniRule"/>
</dbReference>
<dbReference type="PANTHER" id="PTHR21485:SF6">
    <property type="entry name" value="N-ACYLNEURAMINATE CYTIDYLYLTRANSFERASE-RELATED"/>
    <property type="match status" value="1"/>
</dbReference>
<evidence type="ECO:0000256" key="8">
    <source>
        <dbReference type="ARBA" id="ARBA00022801"/>
    </source>
</evidence>
<dbReference type="eggNOG" id="COG1778">
    <property type="taxonomic scope" value="Bacteria"/>
</dbReference>
<evidence type="ECO:0000256" key="4">
    <source>
        <dbReference type="ARBA" id="ARBA00011881"/>
    </source>
</evidence>
<keyword evidence="15" id="KW-1185">Reference proteome</keyword>
<feature type="binding site" evidence="13">
    <location>
        <position position="19"/>
    </location>
    <ligand>
        <name>substrate</name>
    </ligand>
</feature>
<dbReference type="Gene3D" id="3.40.50.1000">
    <property type="entry name" value="HAD superfamily/HAD-like"/>
    <property type="match status" value="1"/>
</dbReference>
<comment type="caution">
    <text evidence="14">The sequence shown here is derived from an EMBL/GenBank/DDBJ whole genome shotgun (WGS) entry which is preliminary data.</text>
</comment>
<evidence type="ECO:0000256" key="2">
    <source>
        <dbReference type="ARBA" id="ARBA00001946"/>
    </source>
</evidence>
<evidence type="ECO:0000256" key="1">
    <source>
        <dbReference type="ARBA" id="ARBA00000898"/>
    </source>
</evidence>
<keyword evidence="10 12" id="KW-0448">Lipopolysaccharide biosynthesis</keyword>
<dbReference type="GO" id="GO:0008781">
    <property type="term" value="F:N-acylneuraminate cytidylyltransferase activity"/>
    <property type="evidence" value="ECO:0007669"/>
    <property type="project" value="TreeGrafter"/>
</dbReference>
<organism evidence="14 15">
    <name type="scientific">Legionella lansingensis</name>
    <dbReference type="NCBI Taxonomy" id="45067"/>
    <lineage>
        <taxon>Bacteria</taxon>
        <taxon>Pseudomonadati</taxon>
        <taxon>Pseudomonadota</taxon>
        <taxon>Gammaproteobacteria</taxon>
        <taxon>Legionellales</taxon>
        <taxon>Legionellaceae</taxon>
        <taxon>Legionella</taxon>
    </lineage>
</organism>
<dbReference type="Pfam" id="PF08282">
    <property type="entry name" value="Hydrolase_3"/>
    <property type="match status" value="1"/>
</dbReference>
<dbReference type="SFLD" id="SFLDS00003">
    <property type="entry name" value="Haloacid_Dehalogenase"/>
    <property type="match status" value="1"/>
</dbReference>
<dbReference type="FunFam" id="3.40.50.1000:FF:000029">
    <property type="entry name" value="3-deoxy-D-manno-octulosonate 8-phosphate phosphatase KdsC"/>
    <property type="match status" value="1"/>
</dbReference>
<evidence type="ECO:0000313" key="14">
    <source>
        <dbReference type="EMBL" id="KTD25698.1"/>
    </source>
</evidence>
<dbReference type="AlphaFoldDB" id="A0A0W0W0F9"/>
<dbReference type="SFLD" id="SFLDG01138">
    <property type="entry name" value="C1.6.2:_Deoxy-d-mannose-octulo"/>
    <property type="match status" value="1"/>
</dbReference>
<evidence type="ECO:0000256" key="3">
    <source>
        <dbReference type="ARBA" id="ARBA00005893"/>
    </source>
</evidence>
<feature type="binding site" evidence="13">
    <location>
        <position position="110"/>
    </location>
    <ligand>
        <name>Mg(2+)</name>
        <dbReference type="ChEBI" id="CHEBI:18420"/>
    </ligand>
</feature>
<sequence length="175" mass="19227">MNELIEKAKKIKCLICDVDGVLTDGLLYLDNYGNELKAFHVQDGMGLKLLLAADIQVAVITTSINAVVDHRMKQLGIQHYFTGQVDKRSAFAKLKANLGLHDSEFAYVGDDLPDLPLIQQVGLGIAVANAVPQVKEFAVWQTEQSGGRGAVREVCELILKAQNKQETALSRYLMT</sequence>
<evidence type="ECO:0000256" key="10">
    <source>
        <dbReference type="ARBA" id="ARBA00022985"/>
    </source>
</evidence>
<comment type="catalytic activity">
    <reaction evidence="1 12">
        <text>3-deoxy-alpha-D-manno-2-octulosonate-8-phosphate + H2O = 3-deoxy-alpha-D-manno-oct-2-ulosonate + phosphate</text>
        <dbReference type="Rhea" id="RHEA:11500"/>
        <dbReference type="ChEBI" id="CHEBI:15377"/>
        <dbReference type="ChEBI" id="CHEBI:43474"/>
        <dbReference type="ChEBI" id="CHEBI:85985"/>
        <dbReference type="ChEBI" id="CHEBI:85986"/>
        <dbReference type="EC" id="3.1.3.45"/>
    </reaction>
</comment>
<dbReference type="SUPFAM" id="SSF56784">
    <property type="entry name" value="HAD-like"/>
    <property type="match status" value="1"/>
</dbReference>
<comment type="function">
    <text evidence="12">Catalyzes the hydrolysis of 3-deoxy-D-manno-octulosonate 8-phosphate (KDO 8-P) to 3-deoxy-D-manno-octulosonate (KDO) and inorganic phosphate.</text>
</comment>
<evidence type="ECO:0000256" key="13">
    <source>
        <dbReference type="PIRSR" id="PIRSR006118-2"/>
    </source>
</evidence>
<comment type="similarity">
    <text evidence="3 12">Belongs to the KdsC family.</text>
</comment>
<keyword evidence="7 12" id="KW-0479">Metal-binding</keyword>
<proteinExistence type="inferred from homology"/>
<comment type="subunit">
    <text evidence="4 12">Homotetramer.</text>
</comment>
<evidence type="ECO:0000313" key="15">
    <source>
        <dbReference type="Proteomes" id="UP000054869"/>
    </source>
</evidence>
<dbReference type="NCBIfam" id="TIGR01670">
    <property type="entry name" value="KdsC-phosphatas"/>
    <property type="match status" value="1"/>
</dbReference>
<dbReference type="SFLD" id="SFLDG01136">
    <property type="entry name" value="C1.6:_Phosphoserine_Phosphatas"/>
    <property type="match status" value="1"/>
</dbReference>
<keyword evidence="9 12" id="KW-0460">Magnesium</keyword>
<accession>A0A0W0W0F9</accession>
<dbReference type="PANTHER" id="PTHR21485">
    <property type="entry name" value="HAD SUPERFAMILY MEMBERS CMAS AND KDSC"/>
    <property type="match status" value="1"/>
</dbReference>
<dbReference type="GO" id="GO:0019143">
    <property type="term" value="F:3-deoxy-manno-octulosonate-8-phosphatase activity"/>
    <property type="evidence" value="ECO:0007669"/>
    <property type="project" value="UniProtKB-UniRule"/>
</dbReference>
<dbReference type="CDD" id="cd01630">
    <property type="entry name" value="HAD_KDO-like"/>
    <property type="match status" value="1"/>
</dbReference>
<name>A0A0W0W0F9_9GAMM</name>
<dbReference type="InterPro" id="IPR010023">
    <property type="entry name" value="KdsC_fam"/>
</dbReference>
<dbReference type="InterPro" id="IPR050793">
    <property type="entry name" value="CMP-NeuNAc_synthase"/>
</dbReference>
<gene>
    <name evidence="14" type="ORF">Llan_0088</name>
</gene>
<dbReference type="STRING" id="45067.Llan_0088"/>
<dbReference type="InterPro" id="IPR036412">
    <property type="entry name" value="HAD-like_sf"/>
</dbReference>